<dbReference type="GO" id="GO:0050660">
    <property type="term" value="F:flavin adenine dinucleotide binding"/>
    <property type="evidence" value="ECO:0007669"/>
    <property type="project" value="TreeGrafter"/>
</dbReference>
<dbReference type="OrthoDB" id="1856718at2759"/>
<keyword evidence="6" id="KW-0285">Flavoprotein</keyword>
<dbReference type="InterPro" id="IPR017927">
    <property type="entry name" value="FAD-bd_FR_type"/>
</dbReference>
<gene>
    <name evidence="16" type="ORF">BOTBODRAFT_609535</name>
</gene>
<comment type="catalytic activity">
    <reaction evidence="12">
        <text>hydrogen sulfide + 3 NADP(+) + 3 H2O = sulfite + 3 NADPH + 4 H(+)</text>
        <dbReference type="Rhea" id="RHEA:13801"/>
        <dbReference type="ChEBI" id="CHEBI:15377"/>
        <dbReference type="ChEBI" id="CHEBI:15378"/>
        <dbReference type="ChEBI" id="CHEBI:17359"/>
        <dbReference type="ChEBI" id="CHEBI:29919"/>
        <dbReference type="ChEBI" id="CHEBI:57783"/>
        <dbReference type="ChEBI" id="CHEBI:58349"/>
        <dbReference type="EC" id="1.8.1.2"/>
    </reaction>
</comment>
<reference evidence="17" key="1">
    <citation type="journal article" date="2014" name="Proc. Natl. Acad. Sci. U.S.A.">
        <title>Extensive sampling of basidiomycete genomes demonstrates inadequacy of the white-rot/brown-rot paradigm for wood decay fungi.</title>
        <authorList>
            <person name="Riley R."/>
            <person name="Salamov A.A."/>
            <person name="Brown D.W."/>
            <person name="Nagy L.G."/>
            <person name="Floudas D."/>
            <person name="Held B.W."/>
            <person name="Levasseur A."/>
            <person name="Lombard V."/>
            <person name="Morin E."/>
            <person name="Otillar R."/>
            <person name="Lindquist E.A."/>
            <person name="Sun H."/>
            <person name="LaButti K.M."/>
            <person name="Schmutz J."/>
            <person name="Jabbour D."/>
            <person name="Luo H."/>
            <person name="Baker S.E."/>
            <person name="Pisabarro A.G."/>
            <person name="Walton J.D."/>
            <person name="Blanchette R.A."/>
            <person name="Henrissat B."/>
            <person name="Martin F."/>
            <person name="Cullen D."/>
            <person name="Hibbett D.S."/>
            <person name="Grigoriev I.V."/>
        </authorList>
    </citation>
    <scope>NUCLEOTIDE SEQUENCE [LARGE SCALE GENOMIC DNA]</scope>
    <source>
        <strain evidence="17">FD-172 SS1</strain>
    </source>
</reference>
<keyword evidence="11" id="KW-0560">Oxidoreductase</keyword>
<dbReference type="SUPFAM" id="SSF52922">
    <property type="entry name" value="TK C-terminal domain-like"/>
    <property type="match status" value="1"/>
</dbReference>
<dbReference type="InterPro" id="IPR003097">
    <property type="entry name" value="CysJ-like_FAD-binding"/>
</dbReference>
<dbReference type="HOGENOM" id="CLU_003662_0_0_1"/>
<dbReference type="GO" id="GO:0010181">
    <property type="term" value="F:FMN binding"/>
    <property type="evidence" value="ECO:0007669"/>
    <property type="project" value="TreeGrafter"/>
</dbReference>
<keyword evidence="10" id="KW-0249">Electron transport</keyword>
<evidence type="ECO:0000256" key="4">
    <source>
        <dbReference type="ARBA" id="ARBA00012604"/>
    </source>
</evidence>
<dbReference type="Pfam" id="PF00175">
    <property type="entry name" value="NAD_binding_1"/>
    <property type="match status" value="1"/>
</dbReference>
<evidence type="ECO:0000256" key="11">
    <source>
        <dbReference type="ARBA" id="ARBA00023002"/>
    </source>
</evidence>
<dbReference type="EC" id="1.8.1.2" evidence="4"/>
<dbReference type="InterPro" id="IPR017938">
    <property type="entry name" value="Riboflavin_synthase-like_b-brl"/>
</dbReference>
<keyword evidence="9" id="KW-0521">NADP</keyword>
<name>A0A067M6K3_BOTB1</name>
<evidence type="ECO:0000256" key="10">
    <source>
        <dbReference type="ARBA" id="ARBA00022982"/>
    </source>
</evidence>
<dbReference type="SUPFAM" id="SSF63380">
    <property type="entry name" value="Riboflavin synthase domain-like"/>
    <property type="match status" value="1"/>
</dbReference>
<dbReference type="InterPro" id="IPR009014">
    <property type="entry name" value="Transketo_C/PFOR_II"/>
</dbReference>
<dbReference type="CDD" id="cd06207">
    <property type="entry name" value="CyPoR_like"/>
    <property type="match status" value="1"/>
</dbReference>
<feature type="domain" description="FAD-binding FR-type" evidence="15">
    <location>
        <begin position="692"/>
        <end position="923"/>
    </location>
</feature>
<evidence type="ECO:0000256" key="5">
    <source>
        <dbReference type="ARBA" id="ARBA00022448"/>
    </source>
</evidence>
<comment type="function">
    <text evidence="13">This enzyme catalyzes the 6-electron reduction of sulfite to sulfide. This is one of several activities required for the biosynthesis of L-cysteine from sulfate.</text>
</comment>
<evidence type="ECO:0000256" key="2">
    <source>
        <dbReference type="ARBA" id="ARBA00001974"/>
    </source>
</evidence>
<accession>A0A067M6K3</accession>
<keyword evidence="5" id="KW-0813">Transport</keyword>
<comment type="cofactor">
    <cofactor evidence="2">
        <name>FAD</name>
        <dbReference type="ChEBI" id="CHEBI:57692"/>
    </cofactor>
</comment>
<dbReference type="Gene3D" id="3.40.50.970">
    <property type="match status" value="1"/>
</dbReference>
<dbReference type="Gene3D" id="1.20.990.10">
    <property type="entry name" value="NADPH-cytochrome p450 Reductase, Chain A, domain 3"/>
    <property type="match status" value="1"/>
</dbReference>
<dbReference type="InterPro" id="IPR001709">
    <property type="entry name" value="Flavoprot_Pyr_Nucl_cyt_Rdtase"/>
</dbReference>
<dbReference type="InterPro" id="IPR023173">
    <property type="entry name" value="NADPH_Cyt_P450_Rdtase_alpha"/>
</dbReference>
<dbReference type="Gene3D" id="2.40.30.10">
    <property type="entry name" value="Translation factors"/>
    <property type="match status" value="1"/>
</dbReference>
<dbReference type="PRINTS" id="PR00371">
    <property type="entry name" value="FPNCR"/>
</dbReference>
<evidence type="ECO:0000256" key="1">
    <source>
        <dbReference type="ARBA" id="ARBA00001917"/>
    </source>
</evidence>
<dbReference type="STRING" id="930990.A0A067M6K3"/>
<comment type="pathway">
    <text evidence="3">Sulfur metabolism; hydrogen sulfide biosynthesis; hydrogen sulfide from sulfite (NADPH route): step 1/1.</text>
</comment>
<evidence type="ECO:0000313" key="16">
    <source>
        <dbReference type="EMBL" id="KDQ07507.1"/>
    </source>
</evidence>
<dbReference type="InterPro" id="IPR001433">
    <property type="entry name" value="OxRdtase_FAD/NAD-bd"/>
</dbReference>
<dbReference type="GO" id="GO:0004783">
    <property type="term" value="F:sulfite reductase (NADPH) activity"/>
    <property type="evidence" value="ECO:0007669"/>
    <property type="project" value="UniProtKB-EC"/>
</dbReference>
<evidence type="ECO:0000256" key="9">
    <source>
        <dbReference type="ARBA" id="ARBA00022857"/>
    </source>
</evidence>
<evidence type="ECO:0000256" key="12">
    <source>
        <dbReference type="ARBA" id="ARBA00052219"/>
    </source>
</evidence>
<dbReference type="SUPFAM" id="SSF52343">
    <property type="entry name" value="Ferredoxin reductase-like, C-terminal NADP-linked domain"/>
    <property type="match status" value="1"/>
</dbReference>
<dbReference type="FunCoup" id="A0A067M6K3">
    <property type="interactions" value="268"/>
</dbReference>
<evidence type="ECO:0000259" key="15">
    <source>
        <dbReference type="PROSITE" id="PS51384"/>
    </source>
</evidence>
<dbReference type="InterPro" id="IPR039261">
    <property type="entry name" value="FNR_nucleotide-bd"/>
</dbReference>
<dbReference type="Gene3D" id="3.40.50.80">
    <property type="entry name" value="Nucleotide-binding domain of ferredoxin-NADP reductase (FNR) module"/>
    <property type="match status" value="1"/>
</dbReference>
<keyword evidence="7" id="KW-0288">FMN</keyword>
<evidence type="ECO:0000256" key="13">
    <source>
        <dbReference type="ARBA" id="ARBA00059320"/>
    </source>
</evidence>
<feature type="compositionally biased region" description="Polar residues" evidence="14">
    <location>
        <begin position="1"/>
        <end position="11"/>
    </location>
</feature>
<dbReference type="PANTHER" id="PTHR19384:SF109">
    <property type="entry name" value="SULFITE REDUCTASE [NADPH] FLAVOPROTEIN COMPONENT"/>
    <property type="match status" value="1"/>
</dbReference>
<comment type="cofactor">
    <cofactor evidence="1">
        <name>FMN</name>
        <dbReference type="ChEBI" id="CHEBI:58210"/>
    </cofactor>
</comment>
<dbReference type="PANTHER" id="PTHR19384">
    <property type="entry name" value="NITRIC OXIDE SYNTHASE-RELATED"/>
    <property type="match status" value="1"/>
</dbReference>
<proteinExistence type="predicted"/>
<keyword evidence="17" id="KW-1185">Reference proteome</keyword>
<dbReference type="Proteomes" id="UP000027195">
    <property type="component" value="Unassembled WGS sequence"/>
</dbReference>
<evidence type="ECO:0000256" key="14">
    <source>
        <dbReference type="SAM" id="MobiDB-lite"/>
    </source>
</evidence>
<feature type="compositionally biased region" description="Low complexity" evidence="14">
    <location>
        <begin position="12"/>
        <end position="22"/>
    </location>
</feature>
<dbReference type="InParanoid" id="A0A067M6K3"/>
<evidence type="ECO:0000313" key="17">
    <source>
        <dbReference type="Proteomes" id="UP000027195"/>
    </source>
</evidence>
<organism evidence="16 17">
    <name type="scientific">Botryobasidium botryosum (strain FD-172 SS1)</name>
    <dbReference type="NCBI Taxonomy" id="930990"/>
    <lineage>
        <taxon>Eukaryota</taxon>
        <taxon>Fungi</taxon>
        <taxon>Dikarya</taxon>
        <taxon>Basidiomycota</taxon>
        <taxon>Agaricomycotina</taxon>
        <taxon>Agaricomycetes</taxon>
        <taxon>Cantharellales</taxon>
        <taxon>Botryobasidiaceae</taxon>
        <taxon>Botryobasidium</taxon>
    </lineage>
</organism>
<evidence type="ECO:0000256" key="7">
    <source>
        <dbReference type="ARBA" id="ARBA00022643"/>
    </source>
</evidence>
<dbReference type="Pfam" id="PF00667">
    <property type="entry name" value="FAD_binding_1"/>
    <property type="match status" value="1"/>
</dbReference>
<dbReference type="Gene3D" id="3.40.50.920">
    <property type="match status" value="1"/>
</dbReference>
<dbReference type="AlphaFoldDB" id="A0A067M6K3"/>
<dbReference type="FunFam" id="3.40.50.80:FF:000033">
    <property type="entry name" value="Sulfite reductase (NADPH) flavoprotein alpha-component"/>
    <property type="match status" value="1"/>
</dbReference>
<feature type="region of interest" description="Disordered" evidence="14">
    <location>
        <begin position="1"/>
        <end position="22"/>
    </location>
</feature>
<dbReference type="PROSITE" id="PS51384">
    <property type="entry name" value="FAD_FR"/>
    <property type="match status" value="1"/>
</dbReference>
<keyword evidence="8" id="KW-0274">FAD</keyword>
<protein>
    <recommendedName>
        <fullName evidence="4">assimilatory sulfite reductase (NADPH)</fullName>
        <ecNumber evidence="4">1.8.1.2</ecNumber>
    </recommendedName>
</protein>
<dbReference type="FunFam" id="1.20.990.10:FF:000010">
    <property type="entry name" value="Sulfite reductase [NADPH] flavoprotein component"/>
    <property type="match status" value="1"/>
</dbReference>
<dbReference type="EMBL" id="KL198106">
    <property type="protein sequence ID" value="KDQ07507.1"/>
    <property type="molecule type" value="Genomic_DNA"/>
</dbReference>
<evidence type="ECO:0000256" key="3">
    <source>
        <dbReference type="ARBA" id="ARBA00004774"/>
    </source>
</evidence>
<sequence length="1078" mass="115681">MQFDSGLSTPVSESSTLTANSTSNTDIPKSIIPIDDFLFKDVPQVRTTQVSASSIIEAISSRQSGAVYIYDLALQSGFGTLTKALSTDSTSGGTRNVVEIQSRAGAGLSIAGRMSAGTSREGQNGGLILTAYTTPAGFAYMLPTLSRHLLAPPSAAHRVVVQVPSVTPLEDTTLALTPSLAPINSALAVTTLSEHYSVVFSATAQESADISALIYTPLASHIVHVFDHHSASRETRSLTFPAFQPDSSVGVGLKPLLGQAGYSFFEYTGPLEATDVIVALNSPLALAVRAFAASHASLGVLSVRVLRPWDEDALKQALPSSARRIHVLDEVLEGSSNGALYSDVLSSLISTSATIRPNHVTPGRLHELLTNPESLRTLLRNFASEPSTSKSVVPETLKSLLLVSTPSDTLSPLPSNISQTFLRWSSIHARYLSTTSSTAIPGKHVTSSRILLSATPTEIPVDIALPLSNSAPAAADFIGILDSSVLKTHAEWAVGRAKAGAAVLVCAPWTPAELAANLAEVDVGVAKGLRWYPIDPKAGANDLGAKDRDDSPALENVLAHIAFLRLYLGKTVSNKKALAGVVHSIYGEVVGSVAVESAVEWVWDRLIEVVLPPPAQPSDGAEKAKGVEHGFTFDTIDAEEIDQQGVDLDAPSSSLWHDAAKHIIFREAFSPPPNPIISSNPAPPSLRPDLAEETFLVTCSVNRRLTPTTYARNVFHLEFDTSNTGLRYAIGEALGVHGWNDAGEVTEFCHWYGVDLNALVTLSLPGRTGVRHTRTVFQALQQQIDIFGRPPKSFYAELAKYASSKEDQMALLFIAAPEGASTFKKLGEKDTVTFADVLRLYPSARPSIEVLCGIVGDIKPRHYSIASAQSVVGDRVDLLVVTVDWITPSGSPRFGQCTRYLADLEVGQKVTVSIKPSVMKLPPSDLQPIIMAGLGTGAAPFRAFIQHRALLVSQGKPVGPLVYYFGARHRSEEYLYGEEIEAYIQDSIITHAGLAFSRDTNKKVYIQHKMLEDGQMLAGMLSEKGNGVFYLCGPTWPVPDVYEALVGALVQFEGKEKSAAESYIEGLKEEERYVLEVY</sequence>
<dbReference type="GO" id="GO:0005829">
    <property type="term" value="C:cytosol"/>
    <property type="evidence" value="ECO:0007669"/>
    <property type="project" value="TreeGrafter"/>
</dbReference>
<evidence type="ECO:0000256" key="6">
    <source>
        <dbReference type="ARBA" id="ARBA00022630"/>
    </source>
</evidence>
<evidence type="ECO:0000256" key="8">
    <source>
        <dbReference type="ARBA" id="ARBA00022827"/>
    </source>
</evidence>